<dbReference type="SFLD" id="SFLDS00005">
    <property type="entry name" value="Isoprenoid_Synthase_Type_I"/>
    <property type="match status" value="1"/>
</dbReference>
<evidence type="ECO:0000256" key="1">
    <source>
        <dbReference type="SAM" id="MobiDB-lite"/>
    </source>
</evidence>
<gene>
    <name evidence="2" type="ORF">C498_13048</name>
</gene>
<dbReference type="PANTHER" id="PTHR11626">
    <property type="entry name" value="FARNESYL-DIPHOSPHATE FARNESYLTRANSFERASE"/>
    <property type="match status" value="1"/>
</dbReference>
<dbReference type="AlphaFoldDB" id="L9UTW5"/>
<accession>L9UTW5</accession>
<dbReference type="InterPro" id="IPR044844">
    <property type="entry name" value="Trans_IPPS_euk-type"/>
</dbReference>
<feature type="region of interest" description="Disordered" evidence="1">
    <location>
        <begin position="284"/>
        <end position="313"/>
    </location>
</feature>
<dbReference type="InterPro" id="IPR002060">
    <property type="entry name" value="Squ/phyt_synthse"/>
</dbReference>
<evidence type="ECO:0000313" key="2">
    <source>
        <dbReference type="EMBL" id="ELY28171.1"/>
    </source>
</evidence>
<reference evidence="3" key="1">
    <citation type="submission" date="2012-11" db="EMBL/GenBank/DDBJ databases">
        <authorList>
            <person name="Becker E.A."/>
            <person name="Seitzer P."/>
            <person name="Tritt A."/>
            <person name="Larsen D."/>
            <person name="Yao A."/>
            <person name="Wu D."/>
            <person name="Darling A."/>
            <person name="Eisen J.A."/>
            <person name="Facciotti M.T."/>
        </authorList>
    </citation>
    <scope>NUCLEOTIDE SEQUENCE [LARGE SCALE GENOMIC DNA]</scope>
    <source>
        <strain evidence="3">ATCC 29605 / DSM 3757 / JCM 8879 / NBRC 14742 / NCIMB 2012 / VKM B-1768 / DS2</strain>
    </source>
</reference>
<feature type="region of interest" description="Disordered" evidence="1">
    <location>
        <begin position="225"/>
        <end position="271"/>
    </location>
</feature>
<dbReference type="InterPro" id="IPR008949">
    <property type="entry name" value="Isoprenoid_synthase_dom_sf"/>
</dbReference>
<dbReference type="GO" id="GO:0045338">
    <property type="term" value="P:farnesyl diphosphate metabolic process"/>
    <property type="evidence" value="ECO:0007669"/>
    <property type="project" value="InterPro"/>
</dbReference>
<dbReference type="PANTHER" id="PTHR11626:SF2">
    <property type="entry name" value="SQUALENE SYNTHASE"/>
    <property type="match status" value="1"/>
</dbReference>
<protein>
    <submittedName>
        <fullName evidence="2">Farnesyl-diphosphate farnesyltransferase</fullName>
    </submittedName>
</protein>
<dbReference type="Pfam" id="PF00494">
    <property type="entry name" value="SQS_PSY"/>
    <property type="match status" value="1"/>
</dbReference>
<sequence length="330" mass="37093">MASHICIGYLLCRIADTVEDSSSIAPDEQAHLLRLYDRALDSDDDTTVDEFVAAVQPHLPPEGEQSDDWMVVANTARVFRTFEALPEDVREAVTPPVRELVSGMAMFVERYSQTGGLRIQSREELEEYCYYAAGTVGNLITNLVTRGNVDSERRSRLYDTAEEFGLLLQLVNIAKDVHDDYTSENNVYLPADWLDDAGVPQEEGCLLYTSLMARGRAIRDVYKRQHARRVGDSVPPRGRDAPRTRRQPRTRGDGRGRQNLPTGGVRRRLRDERCELRVARRDARNHLAPAVPPSDDEPRLKTTPRRRSGLGSVFESLLRPFASSAAERGG</sequence>
<keyword evidence="2" id="KW-0808">Transferase</keyword>
<dbReference type="SUPFAM" id="SSF48576">
    <property type="entry name" value="Terpenoid synthases"/>
    <property type="match status" value="1"/>
</dbReference>
<organism evidence="2 3">
    <name type="scientific">Haloferax volcanii (strain ATCC 29605 / DSM 3757 / JCM 8879 / NBRC 14742 / NCIMB 2012 / VKM B-1768 / DS2)</name>
    <name type="common">Halobacterium volcanii</name>
    <dbReference type="NCBI Taxonomy" id="309800"/>
    <lineage>
        <taxon>Archaea</taxon>
        <taxon>Methanobacteriati</taxon>
        <taxon>Methanobacteriota</taxon>
        <taxon>Stenosarchaea group</taxon>
        <taxon>Halobacteria</taxon>
        <taxon>Halobacteriales</taxon>
        <taxon>Haloferacaceae</taxon>
        <taxon>Haloferax</taxon>
    </lineage>
</organism>
<name>L9UTW5_HALVD</name>
<dbReference type="PATRIC" id="fig|309800.29.peg.2503"/>
<reference evidence="2 3" key="2">
    <citation type="journal article" date="2014" name="PLoS Genet.">
        <title>Phylogenetically driven sequencing of extremely halophilic archaea reveals strategies for static and dynamic osmo-response.</title>
        <authorList>
            <person name="Becker E.A."/>
            <person name="Seitzer P.M."/>
            <person name="Tritt A."/>
            <person name="Larsen D."/>
            <person name="Krusor M."/>
            <person name="Yao A.I."/>
            <person name="Wu D."/>
            <person name="Madern D."/>
            <person name="Eisen J.A."/>
            <person name="Darling A.E."/>
            <person name="Facciotti M.T."/>
        </authorList>
    </citation>
    <scope>NUCLEOTIDE SEQUENCE [LARGE SCALE GENOMIC DNA]</scope>
    <source>
        <strain evidence="3">ATCC 29605 / DSM 3757 / JCM 8879 / NBRC 14742 / NCIMB 2012 / VKM B-1768 / DS2</strain>
    </source>
</reference>
<dbReference type="Gene3D" id="1.10.600.10">
    <property type="entry name" value="Farnesyl Diphosphate Synthase"/>
    <property type="match status" value="1"/>
</dbReference>
<dbReference type="RefSeq" id="WP_004043798.1">
    <property type="nucleotide sequence ID" value="NZ_AOHU01000091.1"/>
</dbReference>
<evidence type="ECO:0000313" key="3">
    <source>
        <dbReference type="Proteomes" id="UP000011532"/>
    </source>
</evidence>
<proteinExistence type="predicted"/>
<dbReference type="SFLD" id="SFLDG01018">
    <property type="entry name" value="Squalene/Phytoene_Synthase_Lik"/>
    <property type="match status" value="1"/>
</dbReference>
<dbReference type="Proteomes" id="UP000011532">
    <property type="component" value="Unassembled WGS sequence"/>
</dbReference>
<dbReference type="GO" id="GO:0051996">
    <property type="term" value="F:squalene synthase [NAD(P)H] activity"/>
    <property type="evidence" value="ECO:0007669"/>
    <property type="project" value="InterPro"/>
</dbReference>
<dbReference type="EMBL" id="AOHU01000091">
    <property type="protein sequence ID" value="ELY28171.1"/>
    <property type="molecule type" value="Genomic_DNA"/>
</dbReference>
<comment type="caution">
    <text evidence="2">The sequence shown here is derived from an EMBL/GenBank/DDBJ whole genome shotgun (WGS) entry which is preliminary data.</text>
</comment>